<name>K2QX73_MACPH</name>
<gene>
    <name evidence="2" type="ORF">MPH_08310</name>
</gene>
<dbReference type="InParanoid" id="K2QX73"/>
<dbReference type="VEuPathDB" id="FungiDB:MPH_08310"/>
<protein>
    <submittedName>
        <fullName evidence="2">AMP-dependent synthetase/ligase</fullName>
    </submittedName>
</protein>
<keyword evidence="2" id="KW-0436">Ligase</keyword>
<sequence>MCRAGSELASGRPSSCTSFSGSQLRRPRYRQSHSAFMRTISREDGAHRDGFLCSNNTLYIHPIPAFRFSSPFSEYPWRLFLRMTSEHCRRLPVSNQKCLSTLGMLKAGHYASDIVSNPCIKNCRAPYSCLWNISTQ</sequence>
<comment type="caution">
    <text evidence="2">The sequence shown here is derived from an EMBL/GenBank/DDBJ whole genome shotgun (WGS) entry which is preliminary data.</text>
</comment>
<accession>K2QX73</accession>
<dbReference type="AlphaFoldDB" id="K2QX73"/>
<dbReference type="HOGENOM" id="CLU_1875827_0_0_1"/>
<proteinExistence type="predicted"/>
<evidence type="ECO:0000313" key="3">
    <source>
        <dbReference type="Proteomes" id="UP000007129"/>
    </source>
</evidence>
<feature type="compositionally biased region" description="Polar residues" evidence="1">
    <location>
        <begin position="12"/>
        <end position="22"/>
    </location>
</feature>
<evidence type="ECO:0000313" key="2">
    <source>
        <dbReference type="EMBL" id="EKG14461.1"/>
    </source>
</evidence>
<reference evidence="2 3" key="1">
    <citation type="journal article" date="2012" name="BMC Genomics">
        <title>Tools to kill: Genome of one of the most destructive plant pathogenic fungi Macrophomina phaseolina.</title>
        <authorList>
            <person name="Islam M.S."/>
            <person name="Haque M.S."/>
            <person name="Islam M.M."/>
            <person name="Emdad E.M."/>
            <person name="Halim A."/>
            <person name="Hossen Q.M.M."/>
            <person name="Hossain M.Z."/>
            <person name="Ahmed B."/>
            <person name="Rahim S."/>
            <person name="Rahman M.S."/>
            <person name="Alam M.M."/>
            <person name="Hou S."/>
            <person name="Wan X."/>
            <person name="Saito J.A."/>
            <person name="Alam M."/>
        </authorList>
    </citation>
    <scope>NUCLEOTIDE SEQUENCE [LARGE SCALE GENOMIC DNA]</scope>
    <source>
        <strain evidence="2 3">MS6</strain>
    </source>
</reference>
<dbReference type="Proteomes" id="UP000007129">
    <property type="component" value="Unassembled WGS sequence"/>
</dbReference>
<dbReference type="EMBL" id="AHHD01000347">
    <property type="protein sequence ID" value="EKG14461.1"/>
    <property type="molecule type" value="Genomic_DNA"/>
</dbReference>
<organism evidence="2 3">
    <name type="scientific">Macrophomina phaseolina (strain MS6)</name>
    <name type="common">Charcoal rot fungus</name>
    <dbReference type="NCBI Taxonomy" id="1126212"/>
    <lineage>
        <taxon>Eukaryota</taxon>
        <taxon>Fungi</taxon>
        <taxon>Dikarya</taxon>
        <taxon>Ascomycota</taxon>
        <taxon>Pezizomycotina</taxon>
        <taxon>Dothideomycetes</taxon>
        <taxon>Dothideomycetes incertae sedis</taxon>
        <taxon>Botryosphaeriales</taxon>
        <taxon>Botryosphaeriaceae</taxon>
        <taxon>Macrophomina</taxon>
    </lineage>
</organism>
<evidence type="ECO:0000256" key="1">
    <source>
        <dbReference type="SAM" id="MobiDB-lite"/>
    </source>
</evidence>
<dbReference type="GO" id="GO:0016874">
    <property type="term" value="F:ligase activity"/>
    <property type="evidence" value="ECO:0007669"/>
    <property type="project" value="UniProtKB-KW"/>
</dbReference>
<feature type="region of interest" description="Disordered" evidence="1">
    <location>
        <begin position="1"/>
        <end position="22"/>
    </location>
</feature>